<gene>
    <name evidence="6" type="ORF">K7X08_024507</name>
</gene>
<evidence type="ECO:0000259" key="5">
    <source>
        <dbReference type="PROSITE" id="PS51005"/>
    </source>
</evidence>
<dbReference type="Gene3D" id="2.170.150.80">
    <property type="entry name" value="NAC domain"/>
    <property type="match status" value="1"/>
</dbReference>
<evidence type="ECO:0000256" key="1">
    <source>
        <dbReference type="ARBA" id="ARBA00023015"/>
    </source>
</evidence>
<keyword evidence="2" id="KW-0238">DNA-binding</keyword>
<feature type="domain" description="NAC" evidence="5">
    <location>
        <begin position="4"/>
        <end position="152"/>
    </location>
</feature>
<evidence type="ECO:0000256" key="4">
    <source>
        <dbReference type="ARBA" id="ARBA00023242"/>
    </source>
</evidence>
<reference evidence="7" key="1">
    <citation type="journal article" date="2023" name="Proc. Natl. Acad. Sci. U.S.A.">
        <title>Genomic and structural basis for evolution of tropane alkaloid biosynthesis.</title>
        <authorList>
            <person name="Wanga Y.-J."/>
            <person name="Taina T."/>
            <person name="Yua J.-Y."/>
            <person name="Lia J."/>
            <person name="Xua B."/>
            <person name="Chenc J."/>
            <person name="D'Auriad J.C."/>
            <person name="Huanga J.-P."/>
            <person name="Huanga S.-X."/>
        </authorList>
    </citation>
    <scope>NUCLEOTIDE SEQUENCE [LARGE SCALE GENOMIC DNA]</scope>
    <source>
        <strain evidence="7">cv. KIB-2019</strain>
    </source>
</reference>
<accession>A0A9Q1MAZ3</accession>
<dbReference type="Proteomes" id="UP001152561">
    <property type="component" value="Unassembled WGS sequence"/>
</dbReference>
<sequence length="254" mass="29233">MSRLSKSVRFHPTDAELISYLKRFLRGESFPSQCPIRLVEIYGDQPPSAIFGGEKVCYFISPLKKRKKSDERHCRTCGNGTWRGQTSGKPIENRKGCVVGFRRILKYQISTSKEKKQNSTNWLMREYFVGDDFFKENNIPKQEFVMCRIKKIIKEKKVKDVAVTEQDFGIIEAMLHERDDYNCTTHPAEDQVVEETDRWDLITNGVCGQQVLGHGADGNINEFWEAMNGILGDITIDIPDDLWLDDQSTLLLDT</sequence>
<dbReference type="OrthoDB" id="1261662at2759"/>
<protein>
    <recommendedName>
        <fullName evidence="5">NAC domain-containing protein</fullName>
    </recommendedName>
</protein>
<keyword evidence="7" id="KW-1185">Reference proteome</keyword>
<dbReference type="Pfam" id="PF02365">
    <property type="entry name" value="NAM"/>
    <property type="match status" value="1"/>
</dbReference>
<dbReference type="GO" id="GO:0003677">
    <property type="term" value="F:DNA binding"/>
    <property type="evidence" value="ECO:0007669"/>
    <property type="project" value="UniProtKB-KW"/>
</dbReference>
<dbReference type="AlphaFoldDB" id="A0A9Q1MAZ3"/>
<name>A0A9Q1MAZ3_9SOLA</name>
<keyword evidence="3" id="KW-0804">Transcription</keyword>
<dbReference type="GO" id="GO:0006355">
    <property type="term" value="P:regulation of DNA-templated transcription"/>
    <property type="evidence" value="ECO:0007669"/>
    <property type="project" value="InterPro"/>
</dbReference>
<dbReference type="PANTHER" id="PTHR31719">
    <property type="entry name" value="NAC TRANSCRIPTION FACTOR 56"/>
    <property type="match status" value="1"/>
</dbReference>
<keyword evidence="1" id="KW-0805">Transcription regulation</keyword>
<proteinExistence type="predicted"/>
<dbReference type="PANTHER" id="PTHR31719:SF164">
    <property type="entry name" value="NAC DOMAIN-CONTAINING PROTEIN"/>
    <property type="match status" value="1"/>
</dbReference>
<evidence type="ECO:0000256" key="3">
    <source>
        <dbReference type="ARBA" id="ARBA00023163"/>
    </source>
</evidence>
<dbReference type="InterPro" id="IPR003441">
    <property type="entry name" value="NAC-dom"/>
</dbReference>
<dbReference type="GO" id="GO:0048731">
    <property type="term" value="P:system development"/>
    <property type="evidence" value="ECO:0007669"/>
    <property type="project" value="TreeGrafter"/>
</dbReference>
<dbReference type="EMBL" id="JAJAGQ010000009">
    <property type="protein sequence ID" value="KAJ8553829.1"/>
    <property type="molecule type" value="Genomic_DNA"/>
</dbReference>
<evidence type="ECO:0000313" key="7">
    <source>
        <dbReference type="Proteomes" id="UP001152561"/>
    </source>
</evidence>
<dbReference type="SUPFAM" id="SSF101941">
    <property type="entry name" value="NAC domain"/>
    <property type="match status" value="1"/>
</dbReference>
<evidence type="ECO:0000256" key="2">
    <source>
        <dbReference type="ARBA" id="ARBA00023125"/>
    </source>
</evidence>
<dbReference type="PROSITE" id="PS51005">
    <property type="entry name" value="NAC"/>
    <property type="match status" value="1"/>
</dbReference>
<keyword evidence="4" id="KW-0539">Nucleus</keyword>
<evidence type="ECO:0000313" key="6">
    <source>
        <dbReference type="EMBL" id="KAJ8553829.1"/>
    </source>
</evidence>
<organism evidence="6 7">
    <name type="scientific">Anisodus acutangulus</name>
    <dbReference type="NCBI Taxonomy" id="402998"/>
    <lineage>
        <taxon>Eukaryota</taxon>
        <taxon>Viridiplantae</taxon>
        <taxon>Streptophyta</taxon>
        <taxon>Embryophyta</taxon>
        <taxon>Tracheophyta</taxon>
        <taxon>Spermatophyta</taxon>
        <taxon>Magnoliopsida</taxon>
        <taxon>eudicotyledons</taxon>
        <taxon>Gunneridae</taxon>
        <taxon>Pentapetalae</taxon>
        <taxon>asterids</taxon>
        <taxon>lamiids</taxon>
        <taxon>Solanales</taxon>
        <taxon>Solanaceae</taxon>
        <taxon>Solanoideae</taxon>
        <taxon>Hyoscyameae</taxon>
        <taxon>Anisodus</taxon>
    </lineage>
</organism>
<comment type="caution">
    <text evidence="6">The sequence shown here is derived from an EMBL/GenBank/DDBJ whole genome shotgun (WGS) entry which is preliminary data.</text>
</comment>
<dbReference type="InterPro" id="IPR036093">
    <property type="entry name" value="NAC_dom_sf"/>
</dbReference>